<name>A0ABR7WHE1_9ACTN</name>
<dbReference type="Proteomes" id="UP000602395">
    <property type="component" value="Unassembled WGS sequence"/>
</dbReference>
<reference evidence="3 4" key="1">
    <citation type="submission" date="2020-09" db="EMBL/GenBank/DDBJ databases">
        <title>Novel species in genus Gordonia.</title>
        <authorList>
            <person name="Zhang G."/>
        </authorList>
    </citation>
    <scope>NUCLEOTIDE SEQUENCE [LARGE SCALE GENOMIC DNA]</scope>
    <source>
        <strain evidence="3 4">ON-33</strain>
    </source>
</reference>
<comment type="caution">
    <text evidence="3">The sequence shown here is derived from an EMBL/GenBank/DDBJ whole genome shotgun (WGS) entry which is preliminary data.</text>
</comment>
<evidence type="ECO:0000313" key="4">
    <source>
        <dbReference type="Proteomes" id="UP000602395"/>
    </source>
</evidence>
<evidence type="ECO:0000313" key="3">
    <source>
        <dbReference type="EMBL" id="MBD1322176.1"/>
    </source>
</evidence>
<feature type="transmembrane region" description="Helical" evidence="2">
    <location>
        <begin position="34"/>
        <end position="54"/>
    </location>
</feature>
<proteinExistence type="predicted"/>
<keyword evidence="4" id="KW-1185">Reference proteome</keyword>
<keyword evidence="2" id="KW-0812">Transmembrane</keyword>
<evidence type="ECO:0000256" key="2">
    <source>
        <dbReference type="SAM" id="Phobius"/>
    </source>
</evidence>
<feature type="region of interest" description="Disordered" evidence="1">
    <location>
        <begin position="122"/>
        <end position="193"/>
    </location>
</feature>
<accession>A0ABR7WHE1</accession>
<feature type="compositionally biased region" description="Basic and acidic residues" evidence="1">
    <location>
        <begin position="13"/>
        <end position="24"/>
    </location>
</feature>
<keyword evidence="2" id="KW-0472">Membrane</keyword>
<gene>
    <name evidence="3" type="ORF">IDF66_21570</name>
</gene>
<evidence type="ECO:0000256" key="1">
    <source>
        <dbReference type="SAM" id="MobiDB-lite"/>
    </source>
</evidence>
<protein>
    <submittedName>
        <fullName evidence="3">Uncharacterized protein</fullName>
    </submittedName>
</protein>
<organism evidence="3 4">
    <name type="scientific">Gordonia hankookensis</name>
    <dbReference type="NCBI Taxonomy" id="589403"/>
    <lineage>
        <taxon>Bacteria</taxon>
        <taxon>Bacillati</taxon>
        <taxon>Actinomycetota</taxon>
        <taxon>Actinomycetes</taxon>
        <taxon>Mycobacteriales</taxon>
        <taxon>Gordoniaceae</taxon>
        <taxon>Gordonia</taxon>
    </lineage>
</organism>
<dbReference type="EMBL" id="JACWMS010000005">
    <property type="protein sequence ID" value="MBD1322176.1"/>
    <property type="molecule type" value="Genomic_DNA"/>
</dbReference>
<feature type="compositionally biased region" description="Basic and acidic residues" evidence="1">
    <location>
        <begin position="182"/>
        <end position="193"/>
    </location>
</feature>
<dbReference type="RefSeq" id="WP_190268556.1">
    <property type="nucleotide sequence ID" value="NZ_BAABAD010000004.1"/>
</dbReference>
<feature type="compositionally biased region" description="Polar residues" evidence="1">
    <location>
        <begin position="1"/>
        <end position="12"/>
    </location>
</feature>
<keyword evidence="2" id="KW-1133">Transmembrane helix</keyword>
<feature type="region of interest" description="Disordered" evidence="1">
    <location>
        <begin position="1"/>
        <end position="24"/>
    </location>
</feature>
<sequence length="219" mass="23505">MTSTSMIDTPSTETDRTDDPRAVRRHPPERLRKLVVAALTMTALLMGLGLSTAAPASAGPVDCSSLPARIATHNQEVAQLSAYAQSVNASGGGTSAQVAQYEAQKAQVNARQRALEAERAECGRRAGQQAQERGREAAVPRPEWPAAGHANQLPKSGSTPYVPPKSAHGRPKSVRNGGFIDNKGRTWTWDKSRHGGEHWDVVDRSGHHVNVYPNGHVRG</sequence>